<feature type="transmembrane region" description="Helical" evidence="1">
    <location>
        <begin position="150"/>
        <end position="172"/>
    </location>
</feature>
<evidence type="ECO:0000313" key="4">
    <source>
        <dbReference type="Proteomes" id="UP001497472"/>
    </source>
</evidence>
<keyword evidence="1" id="KW-0472">Membrane</keyword>
<accession>A0AAV1JVT2</accession>
<keyword evidence="2" id="KW-0732">Signal</keyword>
<keyword evidence="4" id="KW-1185">Reference proteome</keyword>
<dbReference type="Proteomes" id="UP001497472">
    <property type="component" value="Unassembled WGS sequence"/>
</dbReference>
<dbReference type="AlphaFoldDB" id="A0AAV1JVT2"/>
<reference evidence="3 4" key="1">
    <citation type="submission" date="2023-11" db="EMBL/GenBank/DDBJ databases">
        <authorList>
            <person name="Okamura Y."/>
        </authorList>
    </citation>
    <scope>NUCLEOTIDE SEQUENCE [LARGE SCALE GENOMIC DNA]</scope>
</reference>
<evidence type="ECO:0000256" key="1">
    <source>
        <dbReference type="SAM" id="Phobius"/>
    </source>
</evidence>
<protein>
    <recommendedName>
        <fullName evidence="5">Acyltransferase 3 domain-containing protein</fullName>
    </recommendedName>
</protein>
<dbReference type="PANTHER" id="PTHR11161:SF22">
    <property type="entry name" value="ACYLTRANSFERASE 3 DOMAIN-CONTAINING PROTEIN-RELATED"/>
    <property type="match status" value="1"/>
</dbReference>
<comment type="caution">
    <text evidence="3">The sequence shown here is derived from an EMBL/GenBank/DDBJ whole genome shotgun (WGS) entry which is preliminary data.</text>
</comment>
<name>A0AAV1JVT2_9NEOP</name>
<feature type="transmembrane region" description="Helical" evidence="1">
    <location>
        <begin position="541"/>
        <end position="559"/>
    </location>
</feature>
<dbReference type="PANTHER" id="PTHR11161">
    <property type="entry name" value="O-ACYLTRANSFERASE"/>
    <property type="match status" value="1"/>
</dbReference>
<feature type="transmembrane region" description="Helical" evidence="1">
    <location>
        <begin position="498"/>
        <end position="520"/>
    </location>
</feature>
<feature type="transmembrane region" description="Helical" evidence="1">
    <location>
        <begin position="382"/>
        <end position="402"/>
    </location>
</feature>
<feature type="transmembrane region" description="Helical" evidence="1">
    <location>
        <begin position="356"/>
        <end position="375"/>
    </location>
</feature>
<feature type="transmembrane region" description="Helical" evidence="1">
    <location>
        <begin position="244"/>
        <end position="269"/>
    </location>
</feature>
<dbReference type="EMBL" id="CAVLEF010000225">
    <property type="protein sequence ID" value="CAK1553414.1"/>
    <property type="molecule type" value="Genomic_DNA"/>
</dbReference>
<evidence type="ECO:0000313" key="3">
    <source>
        <dbReference type="EMBL" id="CAK1553414.1"/>
    </source>
</evidence>
<evidence type="ECO:0000256" key="2">
    <source>
        <dbReference type="SAM" id="SignalP"/>
    </source>
</evidence>
<evidence type="ECO:0008006" key="5">
    <source>
        <dbReference type="Google" id="ProtNLM"/>
    </source>
</evidence>
<dbReference type="InterPro" id="IPR052728">
    <property type="entry name" value="O2_lipid_transport_reg"/>
</dbReference>
<feature type="transmembrane region" description="Helical" evidence="1">
    <location>
        <begin position="465"/>
        <end position="486"/>
    </location>
</feature>
<feature type="transmembrane region" description="Helical" evidence="1">
    <location>
        <begin position="289"/>
        <end position="307"/>
    </location>
</feature>
<organism evidence="3 4">
    <name type="scientific">Leptosia nina</name>
    <dbReference type="NCBI Taxonomy" id="320188"/>
    <lineage>
        <taxon>Eukaryota</taxon>
        <taxon>Metazoa</taxon>
        <taxon>Ecdysozoa</taxon>
        <taxon>Arthropoda</taxon>
        <taxon>Hexapoda</taxon>
        <taxon>Insecta</taxon>
        <taxon>Pterygota</taxon>
        <taxon>Neoptera</taxon>
        <taxon>Endopterygota</taxon>
        <taxon>Lepidoptera</taxon>
        <taxon>Glossata</taxon>
        <taxon>Ditrysia</taxon>
        <taxon>Papilionoidea</taxon>
        <taxon>Pieridae</taxon>
        <taxon>Pierinae</taxon>
        <taxon>Leptosia</taxon>
    </lineage>
</organism>
<feature type="signal peptide" evidence="2">
    <location>
        <begin position="1"/>
        <end position="19"/>
    </location>
</feature>
<feature type="transmembrane region" description="Helical" evidence="1">
    <location>
        <begin position="571"/>
        <end position="593"/>
    </location>
</feature>
<feature type="chain" id="PRO_5043684875" description="Acyltransferase 3 domain-containing protein" evidence="2">
    <location>
        <begin position="20"/>
        <end position="625"/>
    </location>
</feature>
<keyword evidence="1" id="KW-1133">Transmembrane helix</keyword>
<sequence length="625" mass="72138">MKRKINLFFILYLAQQCNGFVYELNDTQYYSMPPIFKMDLYEKCLLKPNGIYCHVPFVLVSDAQSDLLDMIKAYSSHYVTHFNHTKLRHGICVSERCPQIRHDINIQDQKSTLEACLNETYWNTYRLKTRIIEPLSCNTDSASKLTVGEILAALLFLAVVFLNVAGAFCDMFTIESDNALLKCFSIKRHLGRLFTTYQRDGDEERLKCLDGLRNVEITRLYPKIIFQWLLSETANISLQAYENILNYIFLNGTLLVQVFFIMAGVLLAYKIEDLRAQGKVTWKLIPLGILQLLIRVIPSYGFVLLYTSTWIKYLGSGPLWQANVVFEADTCSSYWWAHLLFVNNYFDGSICMLQTWFLASYVQLMVFGFFICVLARSTSAKIWTLSILLILGSIAPAAHTFYHNLDPVLMVAPELPFVYNDFQTFNHVYKKGHTNTPCFIMGIALGYYIHYCLKHKVNLKKFERYQTLFNLPVPINVTMMCIGFLFKDKSTPFYINVLYAGLMKPIYGVCVCSLIFGAVFKMEHYFRTLLELDIWRVPAKLSYIAYILHMFIIRIMVGSETSLHTVNILSLFQIGFGMCVLVYLMSVLFWVLIEGPINELINNALSKERIKTQMTSVDINNKKAE</sequence>
<keyword evidence="1" id="KW-0812">Transmembrane</keyword>
<gene>
    <name evidence="3" type="ORF">LNINA_LOCUS12418</name>
</gene>
<proteinExistence type="predicted"/>
<feature type="transmembrane region" description="Helical" evidence="1">
    <location>
        <begin position="434"/>
        <end position="453"/>
    </location>
</feature>